<reference evidence="3 4" key="1">
    <citation type="journal article" date="2020" name="Mol. Plant">
        <title>The Chromosome-Based Rubber Tree Genome Provides New Insights into Spurge Genome Evolution and Rubber Biosynthesis.</title>
        <authorList>
            <person name="Liu J."/>
            <person name="Shi C."/>
            <person name="Shi C.C."/>
            <person name="Li W."/>
            <person name="Zhang Q.J."/>
            <person name="Zhang Y."/>
            <person name="Li K."/>
            <person name="Lu H.F."/>
            <person name="Shi C."/>
            <person name="Zhu S.T."/>
            <person name="Xiao Z.Y."/>
            <person name="Nan H."/>
            <person name="Yue Y."/>
            <person name="Zhu X.G."/>
            <person name="Wu Y."/>
            <person name="Hong X.N."/>
            <person name="Fan G.Y."/>
            <person name="Tong Y."/>
            <person name="Zhang D."/>
            <person name="Mao C.L."/>
            <person name="Liu Y.L."/>
            <person name="Hao S.J."/>
            <person name="Liu W.Q."/>
            <person name="Lv M.Q."/>
            <person name="Zhang H.B."/>
            <person name="Liu Y."/>
            <person name="Hu-Tang G.R."/>
            <person name="Wang J.P."/>
            <person name="Wang J.H."/>
            <person name="Sun Y.H."/>
            <person name="Ni S.B."/>
            <person name="Chen W.B."/>
            <person name="Zhang X.C."/>
            <person name="Jiao Y.N."/>
            <person name="Eichler E.E."/>
            <person name="Li G.H."/>
            <person name="Liu X."/>
            <person name="Gao L.Z."/>
        </authorList>
    </citation>
    <scope>NUCLEOTIDE SEQUENCE [LARGE SCALE GENOMIC DNA]</scope>
    <source>
        <strain evidence="4">cv. GT1</strain>
        <tissue evidence="3">Leaf</tissue>
    </source>
</reference>
<dbReference type="InterPro" id="IPR001906">
    <property type="entry name" value="Terpene_synth_N"/>
</dbReference>
<sequence>MYLQAAIIRAQVRRTAQFHPTVWGEYFVKHVSDNKTVSVWTEQAKILKEEVRRMLTSATDHKSSEKLKLLDAIQRLGISYHFEGEIEKALKQIYQGFKDDGNLCTVALRFRLLRQQGYNVSSDVFNKFKDREGNFREDLTNDVQGLLSLYEASHLCVRGEDTLDEALEFTKTRGNYPEGVMGNKKYLKGIKLQLIYQKGLGERERETISSD</sequence>
<evidence type="ECO:0000259" key="2">
    <source>
        <dbReference type="Pfam" id="PF01397"/>
    </source>
</evidence>
<comment type="caution">
    <text evidence="3">The sequence shown here is derived from an EMBL/GenBank/DDBJ whole genome shotgun (WGS) entry which is preliminary data.</text>
</comment>
<keyword evidence="4" id="KW-1185">Reference proteome</keyword>
<dbReference type="AlphaFoldDB" id="A0A6A6KQ11"/>
<dbReference type="Gene3D" id="1.50.10.130">
    <property type="entry name" value="Terpene synthase, N-terminal domain"/>
    <property type="match status" value="1"/>
</dbReference>
<accession>A0A6A6KQ11</accession>
<proteinExistence type="predicted"/>
<name>A0A6A6KQ11_HEVBR</name>
<gene>
    <name evidence="3" type="ORF">GH714_015293</name>
</gene>
<dbReference type="SUPFAM" id="SSF48239">
    <property type="entry name" value="Terpenoid cyclases/Protein prenyltransferases"/>
    <property type="match status" value="1"/>
</dbReference>
<dbReference type="Gene3D" id="1.10.600.10">
    <property type="entry name" value="Farnesyl Diphosphate Synthase"/>
    <property type="match status" value="1"/>
</dbReference>
<evidence type="ECO:0000313" key="3">
    <source>
        <dbReference type="EMBL" id="KAF2290747.1"/>
    </source>
</evidence>
<dbReference type="GO" id="GO:0010333">
    <property type="term" value="F:terpene synthase activity"/>
    <property type="evidence" value="ECO:0007669"/>
    <property type="project" value="InterPro"/>
</dbReference>
<dbReference type="InterPro" id="IPR050148">
    <property type="entry name" value="Terpene_synthase-like"/>
</dbReference>
<dbReference type="Proteomes" id="UP000467840">
    <property type="component" value="Chromosome 2"/>
</dbReference>
<organism evidence="3 4">
    <name type="scientific">Hevea brasiliensis</name>
    <name type="common">Para rubber tree</name>
    <name type="synonym">Siphonia brasiliensis</name>
    <dbReference type="NCBI Taxonomy" id="3981"/>
    <lineage>
        <taxon>Eukaryota</taxon>
        <taxon>Viridiplantae</taxon>
        <taxon>Streptophyta</taxon>
        <taxon>Embryophyta</taxon>
        <taxon>Tracheophyta</taxon>
        <taxon>Spermatophyta</taxon>
        <taxon>Magnoliopsida</taxon>
        <taxon>eudicotyledons</taxon>
        <taxon>Gunneridae</taxon>
        <taxon>Pentapetalae</taxon>
        <taxon>rosids</taxon>
        <taxon>fabids</taxon>
        <taxon>Malpighiales</taxon>
        <taxon>Euphorbiaceae</taxon>
        <taxon>Crotonoideae</taxon>
        <taxon>Micrandreae</taxon>
        <taxon>Hevea</taxon>
    </lineage>
</organism>
<dbReference type="PANTHER" id="PTHR31225:SF113">
    <property type="entry name" value="TERPENE SYNTHASE 3-RELATED"/>
    <property type="match status" value="1"/>
</dbReference>
<protein>
    <recommendedName>
        <fullName evidence="2">Terpene synthase N-terminal domain-containing protein</fullName>
    </recommendedName>
</protein>
<dbReference type="InterPro" id="IPR008949">
    <property type="entry name" value="Isoprenoid_synthase_dom_sf"/>
</dbReference>
<dbReference type="InterPro" id="IPR036965">
    <property type="entry name" value="Terpene_synth_N_sf"/>
</dbReference>
<comment type="cofactor">
    <cofactor evidence="1">
        <name>Mg(2+)</name>
        <dbReference type="ChEBI" id="CHEBI:18420"/>
    </cofactor>
</comment>
<evidence type="ECO:0000313" key="4">
    <source>
        <dbReference type="Proteomes" id="UP000467840"/>
    </source>
</evidence>
<dbReference type="InterPro" id="IPR008930">
    <property type="entry name" value="Terpenoid_cyclase/PrenylTrfase"/>
</dbReference>
<dbReference type="PANTHER" id="PTHR31225">
    <property type="entry name" value="OS04G0344100 PROTEIN-RELATED"/>
    <property type="match status" value="1"/>
</dbReference>
<evidence type="ECO:0000256" key="1">
    <source>
        <dbReference type="ARBA" id="ARBA00001946"/>
    </source>
</evidence>
<dbReference type="Pfam" id="PF01397">
    <property type="entry name" value="Terpene_synth"/>
    <property type="match status" value="1"/>
</dbReference>
<dbReference type="GO" id="GO:0016114">
    <property type="term" value="P:terpenoid biosynthetic process"/>
    <property type="evidence" value="ECO:0007669"/>
    <property type="project" value="InterPro"/>
</dbReference>
<dbReference type="EMBL" id="JAAGAX010000015">
    <property type="protein sequence ID" value="KAF2290747.1"/>
    <property type="molecule type" value="Genomic_DNA"/>
</dbReference>
<feature type="domain" description="Terpene synthase N-terminal" evidence="2">
    <location>
        <begin position="22"/>
        <end position="172"/>
    </location>
</feature>